<dbReference type="Pfam" id="PF01841">
    <property type="entry name" value="Transglut_core"/>
    <property type="match status" value="1"/>
</dbReference>
<dbReference type="InterPro" id="IPR052901">
    <property type="entry name" value="Bact_TGase-like"/>
</dbReference>
<dbReference type="PANTHER" id="PTHR42736">
    <property type="entry name" value="PROTEIN-GLUTAMINE GAMMA-GLUTAMYLTRANSFERASE"/>
    <property type="match status" value="1"/>
</dbReference>
<dbReference type="Gene3D" id="3.10.620.30">
    <property type="match status" value="1"/>
</dbReference>
<comment type="caution">
    <text evidence="4">The sequence shown here is derived from an EMBL/GenBank/DDBJ whole genome shotgun (WGS) entry which is preliminary data.</text>
</comment>
<feature type="transmembrane region" description="Helical" evidence="2">
    <location>
        <begin position="207"/>
        <end position="224"/>
    </location>
</feature>
<evidence type="ECO:0000313" key="5">
    <source>
        <dbReference type="Proteomes" id="UP000037854"/>
    </source>
</evidence>
<feature type="transmembrane region" description="Helical" evidence="2">
    <location>
        <begin position="116"/>
        <end position="137"/>
    </location>
</feature>
<accession>A0ABR5MGY0</accession>
<feature type="domain" description="Transglutaminase-like" evidence="3">
    <location>
        <begin position="475"/>
        <end position="551"/>
    </location>
</feature>
<keyword evidence="5" id="KW-1185">Reference proteome</keyword>
<dbReference type="SUPFAM" id="SSF54001">
    <property type="entry name" value="Cysteine proteinases"/>
    <property type="match status" value="1"/>
</dbReference>
<name>A0ABR5MGY0_9BACI</name>
<proteinExistence type="predicted"/>
<feature type="transmembrane region" description="Helical" evidence="2">
    <location>
        <begin position="144"/>
        <end position="164"/>
    </location>
</feature>
<feature type="transmembrane region" description="Helical" evidence="2">
    <location>
        <begin position="616"/>
        <end position="634"/>
    </location>
</feature>
<protein>
    <recommendedName>
        <fullName evidence="3">Transglutaminase-like domain-containing protein</fullName>
    </recommendedName>
</protein>
<feature type="transmembrane region" description="Helical" evidence="2">
    <location>
        <begin position="70"/>
        <end position="96"/>
    </location>
</feature>
<keyword evidence="2" id="KW-0472">Membrane</keyword>
<dbReference type="Pfam" id="PF11992">
    <property type="entry name" value="TgpA_N"/>
    <property type="match status" value="1"/>
</dbReference>
<dbReference type="Proteomes" id="UP000037854">
    <property type="component" value="Unassembled WGS sequence"/>
</dbReference>
<dbReference type="InterPro" id="IPR002931">
    <property type="entry name" value="Transglutaminase-like"/>
</dbReference>
<feature type="transmembrane region" description="Helical" evidence="2">
    <location>
        <begin position="12"/>
        <end position="29"/>
    </location>
</feature>
<dbReference type="RefSeq" id="WP_060668939.1">
    <property type="nucleotide sequence ID" value="NZ_LGTK01000057.1"/>
</dbReference>
<feature type="region of interest" description="Disordered" evidence="1">
    <location>
        <begin position="570"/>
        <end position="598"/>
    </location>
</feature>
<dbReference type="SMART" id="SM00460">
    <property type="entry name" value="TGc"/>
    <property type="match status" value="1"/>
</dbReference>
<gene>
    <name evidence="4" type="ORF">AFL42_13710</name>
</gene>
<keyword evidence="2" id="KW-0812">Transmembrane</keyword>
<evidence type="ECO:0000259" key="3">
    <source>
        <dbReference type="SMART" id="SM00460"/>
    </source>
</evidence>
<dbReference type="InterPro" id="IPR038765">
    <property type="entry name" value="Papain-like_cys_pep_sf"/>
</dbReference>
<dbReference type="EMBL" id="LGTK01000057">
    <property type="protein sequence ID" value="KPH72257.1"/>
    <property type="molecule type" value="Genomic_DNA"/>
</dbReference>
<dbReference type="InterPro" id="IPR021878">
    <property type="entry name" value="TgpA_N"/>
</dbReference>
<reference evidence="4 5" key="1">
    <citation type="submission" date="2015-07" db="EMBL/GenBank/DDBJ databases">
        <title>High-quality draft genome sequence of Oceanobacillus caeni HM6, a bacillus isolated from a human feces.</title>
        <authorList>
            <person name="Kumar J."/>
            <person name="Verma M.K."/>
            <person name="Pandey R."/>
            <person name="Bhambi M."/>
            <person name="Chauhan N."/>
        </authorList>
    </citation>
    <scope>NUCLEOTIDE SEQUENCE [LARGE SCALE GENOMIC DNA]</scope>
    <source>
        <strain evidence="4 5">HM6</strain>
    </source>
</reference>
<feature type="transmembrane region" description="Helical" evidence="2">
    <location>
        <begin position="170"/>
        <end position="187"/>
    </location>
</feature>
<dbReference type="PANTHER" id="PTHR42736:SF1">
    <property type="entry name" value="PROTEIN-GLUTAMINE GAMMA-GLUTAMYLTRANSFERASE"/>
    <property type="match status" value="1"/>
</dbReference>
<evidence type="ECO:0000256" key="2">
    <source>
        <dbReference type="SAM" id="Phobius"/>
    </source>
</evidence>
<organism evidence="4 5">
    <name type="scientific">Oceanobacillus caeni</name>
    <dbReference type="NCBI Taxonomy" id="405946"/>
    <lineage>
        <taxon>Bacteria</taxon>
        <taxon>Bacillati</taxon>
        <taxon>Bacillota</taxon>
        <taxon>Bacilli</taxon>
        <taxon>Bacillales</taxon>
        <taxon>Bacillaceae</taxon>
        <taxon>Oceanobacillus</taxon>
    </lineage>
</organism>
<sequence length="733" mass="84828">MKALLKSKSTMIYTPFLYLCGCFLFWEWLYPLHDMTDTESIRVFIFYAYFCFLITFLQIKWWLSFPVKGIVLLFLIHWLYFDQSSLFSLTWIAQLIQEFSFNVDALISQNYDTLTSTFRSFLFFILIALMSYLLHYWFVQTKRIFLFVLLTFIYITVLDTFTMYDATTSIVRAFIISLIALAICNLLKEFAHVSIGFEWMKKVKSWLLPLLAIIGFATLIGFVAPKIDPQWPDPVPFISSAAEEAGESFGNTVKKVGYGEDDSRLGGSFVPDKSPVFTAYVDDQHYWRIETKDLYTGKGWELSENPTFVEQVNGQIDLETFTDQVQTEKLTGTVEIHNQSIEKLMYPYGIEQVKDVKDAQTVFSLDANSGAVQTTNDTNSGLIYQIQYDKPAFAMNQLKSSSEEDPIDILDKYTQLPSTLPNRVVDLAEEITANEANRYDKARAIEQYFNQNGYEYKTEDIPVPQRNEDYVDQFLFDSKIGYCDNFSTSMVVMLRTLDIPARWVKGFTSDDLVESNSGNDPDKYQITNANAHSWVEVYFPEYGWVPFEPTQGFSNSADFYLGESQVDTEADEEALDASADSVEEEEQVTEEQEEEEAETALNLLPESHDTNGLGNWGWLILIIVVIAVVFLYLFRNQLRTKRVTYKMDKTPDLETFQEAYHHVMKLLQRKGHIKAPDQTLREFARMVDDHYGTSEMGKLTNYYEQLLYRNEFPEKHSVELTKLWKDLINHIMG</sequence>
<evidence type="ECO:0000313" key="4">
    <source>
        <dbReference type="EMBL" id="KPH72257.1"/>
    </source>
</evidence>
<evidence type="ECO:0000256" key="1">
    <source>
        <dbReference type="SAM" id="MobiDB-lite"/>
    </source>
</evidence>
<keyword evidence="2" id="KW-1133">Transmembrane helix</keyword>
<feature type="transmembrane region" description="Helical" evidence="2">
    <location>
        <begin position="41"/>
        <end position="63"/>
    </location>
</feature>